<name>A0ABQ7BPY1_BRACR</name>
<dbReference type="SMART" id="SM00255">
    <property type="entry name" value="TIR"/>
    <property type="match status" value="1"/>
</dbReference>
<dbReference type="EMBL" id="QGKV02001507">
    <property type="protein sequence ID" value="KAF3534383.1"/>
    <property type="molecule type" value="Genomic_DNA"/>
</dbReference>
<dbReference type="InterPro" id="IPR000157">
    <property type="entry name" value="TIR_dom"/>
</dbReference>
<keyword evidence="1" id="KW-0520">NAD</keyword>
<keyword evidence="4" id="KW-1185">Reference proteome</keyword>
<dbReference type="PROSITE" id="PS50104">
    <property type="entry name" value="TIR"/>
    <property type="match status" value="1"/>
</dbReference>
<gene>
    <name evidence="3" type="ORF">DY000_02038040</name>
</gene>
<proteinExistence type="predicted"/>
<dbReference type="Proteomes" id="UP000266723">
    <property type="component" value="Unassembled WGS sequence"/>
</dbReference>
<protein>
    <recommendedName>
        <fullName evidence="2">TIR domain-containing protein</fullName>
    </recommendedName>
</protein>
<evidence type="ECO:0000259" key="2">
    <source>
        <dbReference type="PROSITE" id="PS50104"/>
    </source>
</evidence>
<evidence type="ECO:0000313" key="4">
    <source>
        <dbReference type="Proteomes" id="UP000266723"/>
    </source>
</evidence>
<dbReference type="PANTHER" id="PTHR32009:SF109">
    <property type="entry name" value="TOLL-INTERLEUKIN-RESISTANCE (TIR) DOMAIN FAMILY PROTEIN"/>
    <property type="match status" value="1"/>
</dbReference>
<feature type="domain" description="TIR" evidence="2">
    <location>
        <begin position="7"/>
        <end position="182"/>
    </location>
</feature>
<evidence type="ECO:0000256" key="1">
    <source>
        <dbReference type="ARBA" id="ARBA00023027"/>
    </source>
</evidence>
<sequence length="406" mass="46996">MENTNYINDQVFISFRGKDERYGFLTYFKQRLLESNVNVFIDENAAGEPLENIFGRIRKSRIAIVIFSKNYAESSWCLDELVEIKKCMETEKLNAVIPIFRKVKVSSVRKQSGKFGERFLALQNSLLAEEVDKKKMKRINSRIKRWKKALEFVTGMIGLTYDKKMSEFEFVGKVVEKVHKTLGKTAAEAGRNSTPETSKEKLSYLFVFNINHSNVNGLIHSSRTLEALTLNLDRLNPERYNRSVDLNPSSGHYRRTASYRDERDRFDHLPFEEIMDQKRADNQRSIDNIVERKYRHDHARLDLDHEVSQNDRDFSLLARLPHTARTGDRTDGLIDPFDQFMHFDQPNLTKARILHLSEDIGHTWSSMVHDLDMVVHTDSPTSVVLLTAVHASGYNESGQKPNSHLV</sequence>
<evidence type="ECO:0000313" key="3">
    <source>
        <dbReference type="EMBL" id="KAF3534383.1"/>
    </source>
</evidence>
<dbReference type="InterPro" id="IPR035897">
    <property type="entry name" value="Toll_tir_struct_dom_sf"/>
</dbReference>
<organism evidence="3 4">
    <name type="scientific">Brassica cretica</name>
    <name type="common">Mustard</name>
    <dbReference type="NCBI Taxonomy" id="69181"/>
    <lineage>
        <taxon>Eukaryota</taxon>
        <taxon>Viridiplantae</taxon>
        <taxon>Streptophyta</taxon>
        <taxon>Embryophyta</taxon>
        <taxon>Tracheophyta</taxon>
        <taxon>Spermatophyta</taxon>
        <taxon>Magnoliopsida</taxon>
        <taxon>eudicotyledons</taxon>
        <taxon>Gunneridae</taxon>
        <taxon>Pentapetalae</taxon>
        <taxon>rosids</taxon>
        <taxon>malvids</taxon>
        <taxon>Brassicales</taxon>
        <taxon>Brassicaceae</taxon>
        <taxon>Brassiceae</taxon>
        <taxon>Brassica</taxon>
    </lineage>
</organism>
<comment type="caution">
    <text evidence="3">The sequence shown here is derived from an EMBL/GenBank/DDBJ whole genome shotgun (WGS) entry which is preliminary data.</text>
</comment>
<reference evidence="3 4" key="1">
    <citation type="journal article" date="2020" name="BMC Genomics">
        <title>Intraspecific diversification of the crop wild relative Brassica cretica Lam. using demographic model selection.</title>
        <authorList>
            <person name="Kioukis A."/>
            <person name="Michalopoulou V.A."/>
            <person name="Briers L."/>
            <person name="Pirintsos S."/>
            <person name="Studholme D.J."/>
            <person name="Pavlidis P."/>
            <person name="Sarris P.F."/>
        </authorList>
    </citation>
    <scope>NUCLEOTIDE SEQUENCE [LARGE SCALE GENOMIC DNA]</scope>
    <source>
        <strain evidence="4">cv. PFS-1207/04</strain>
    </source>
</reference>
<dbReference type="PANTHER" id="PTHR32009">
    <property type="entry name" value="TMV RESISTANCE PROTEIN N-LIKE"/>
    <property type="match status" value="1"/>
</dbReference>
<dbReference type="Gene3D" id="3.40.50.10140">
    <property type="entry name" value="Toll/interleukin-1 receptor homology (TIR) domain"/>
    <property type="match status" value="1"/>
</dbReference>
<dbReference type="SUPFAM" id="SSF52200">
    <property type="entry name" value="Toll/Interleukin receptor TIR domain"/>
    <property type="match status" value="1"/>
</dbReference>
<accession>A0ABQ7BPY1</accession>
<dbReference type="Pfam" id="PF01582">
    <property type="entry name" value="TIR"/>
    <property type="match status" value="1"/>
</dbReference>